<keyword evidence="1" id="KW-0812">Transmembrane</keyword>
<name>A0A6N2TE45_9FIRM</name>
<accession>A0A6N2TE45</accession>
<proteinExistence type="predicted"/>
<dbReference type="EMBL" id="CACRTG010000012">
    <property type="protein sequence ID" value="VYT03825.1"/>
    <property type="molecule type" value="Genomic_DNA"/>
</dbReference>
<gene>
    <name evidence="2" type="ORF">CNLFYP112_00320</name>
</gene>
<feature type="transmembrane region" description="Helical" evidence="1">
    <location>
        <begin position="41"/>
        <end position="64"/>
    </location>
</feature>
<keyword evidence="1" id="KW-1133">Transmembrane helix</keyword>
<sequence>MKEWNENKLDQELEAMLEDMPQQEELEKKIEQRMKKKIQKIVCCTLAGIIGVVLVLLLIINPFLNAIFINPAKLNEGEHSQMQTTLKNYWETTQPYAELVALKVKKKGFAGYELSMQITDRRSPVIYGVPNVWVDMKFGKYVNWRDSGFVTSFRANRFENPYEEKEKYLEKIKELPESSILYLSVGAESPKVVEELRKEAVDVQWVEVYQPNSSFQGGLALRDSLIGGEDAARTEMTEAQLKETYLSHLKDLLDHMDIWNSLDLQSSKYVFPGEGKESALRECYEDAKQLDVLEAKNYCISGKRDEIVEYLEKTDISSILVDEVKLSELSN</sequence>
<keyword evidence="1" id="KW-0472">Membrane</keyword>
<protein>
    <recommendedName>
        <fullName evidence="3">Sigma factor regulator C-terminal domain-containing protein</fullName>
    </recommendedName>
</protein>
<evidence type="ECO:0000256" key="1">
    <source>
        <dbReference type="SAM" id="Phobius"/>
    </source>
</evidence>
<organism evidence="2">
    <name type="scientific">[Clostridium] nexile</name>
    <dbReference type="NCBI Taxonomy" id="29361"/>
    <lineage>
        <taxon>Bacteria</taxon>
        <taxon>Bacillati</taxon>
        <taxon>Bacillota</taxon>
        <taxon>Clostridia</taxon>
        <taxon>Lachnospirales</taxon>
        <taxon>Lachnospiraceae</taxon>
        <taxon>Tyzzerella</taxon>
    </lineage>
</organism>
<reference evidence="2" key="1">
    <citation type="submission" date="2019-11" db="EMBL/GenBank/DDBJ databases">
        <authorList>
            <person name="Feng L."/>
        </authorList>
    </citation>
    <scope>NUCLEOTIDE SEQUENCE</scope>
    <source>
        <strain evidence="2">CnexileLFYP112</strain>
    </source>
</reference>
<evidence type="ECO:0000313" key="2">
    <source>
        <dbReference type="EMBL" id="VYT03825.1"/>
    </source>
</evidence>
<evidence type="ECO:0008006" key="3">
    <source>
        <dbReference type="Google" id="ProtNLM"/>
    </source>
</evidence>
<dbReference type="AlphaFoldDB" id="A0A6N2TE45"/>